<keyword evidence="1" id="KW-1133">Transmembrane helix</keyword>
<organism evidence="2 3">
    <name type="scientific">Alkalimonas delamerensis</name>
    <dbReference type="NCBI Taxonomy" id="265981"/>
    <lineage>
        <taxon>Bacteria</taxon>
        <taxon>Pseudomonadati</taxon>
        <taxon>Pseudomonadota</taxon>
        <taxon>Gammaproteobacteria</taxon>
        <taxon>Alkalimonas</taxon>
    </lineage>
</organism>
<keyword evidence="3" id="KW-1185">Reference proteome</keyword>
<evidence type="ECO:0000256" key="1">
    <source>
        <dbReference type="SAM" id="Phobius"/>
    </source>
</evidence>
<evidence type="ECO:0000313" key="3">
    <source>
        <dbReference type="Proteomes" id="UP001236258"/>
    </source>
</evidence>
<reference evidence="2 3" key="1">
    <citation type="submission" date="2023-08" db="EMBL/GenBank/DDBJ databases">
        <authorList>
            <person name="Joshi A."/>
            <person name="Thite S."/>
        </authorList>
    </citation>
    <scope>NUCLEOTIDE SEQUENCE [LARGE SCALE GENOMIC DNA]</scope>
    <source>
        <strain evidence="2 3">1E1</strain>
    </source>
</reference>
<name>A0ABT9GP08_9GAMM</name>
<sequence>MANRDPLTNTTKLAMDQQQRLRKKLPLQQGEVSTLSFWISQVFMIIATVLGVYLAGQQGLAQAVNFEQIQSDKNNYYLRKSLHHELEDNVALLQDYIESLSVPCTRSAAQCYALQLDQFIWQSMQFSNATLETPPELLRESRAFYRQVNDIQQKITQNVYGRNYAAGLLEQQIQHMQQVVFPMFEQDLAELMALLQANNVEVN</sequence>
<keyword evidence="1" id="KW-0472">Membrane</keyword>
<accession>A0ABT9GP08</accession>
<protein>
    <submittedName>
        <fullName evidence="2">Uncharacterized protein</fullName>
    </submittedName>
</protein>
<keyword evidence="1" id="KW-0812">Transmembrane</keyword>
<evidence type="ECO:0000313" key="2">
    <source>
        <dbReference type="EMBL" id="MDP4528708.1"/>
    </source>
</evidence>
<feature type="transmembrane region" description="Helical" evidence="1">
    <location>
        <begin position="35"/>
        <end position="55"/>
    </location>
</feature>
<dbReference type="EMBL" id="JAUZVY010000002">
    <property type="protein sequence ID" value="MDP4528708.1"/>
    <property type="molecule type" value="Genomic_DNA"/>
</dbReference>
<dbReference type="RefSeq" id="WP_305944826.1">
    <property type="nucleotide sequence ID" value="NZ_JAUZVY010000002.1"/>
</dbReference>
<proteinExistence type="predicted"/>
<dbReference type="Proteomes" id="UP001236258">
    <property type="component" value="Unassembled WGS sequence"/>
</dbReference>
<comment type="caution">
    <text evidence="2">The sequence shown here is derived from an EMBL/GenBank/DDBJ whole genome shotgun (WGS) entry which is preliminary data.</text>
</comment>
<gene>
    <name evidence="2" type="ORF">Q3O59_06640</name>
</gene>